<keyword evidence="5" id="KW-0808">Transferase</keyword>
<dbReference type="PANTHER" id="PTHR30576:SF0">
    <property type="entry name" value="UNDECAPRENYL-PHOSPHATE N-ACETYLGALACTOSAMINYL 1-PHOSPHATE TRANSFERASE-RELATED"/>
    <property type="match status" value="1"/>
</dbReference>
<dbReference type="Pfam" id="PF02397">
    <property type="entry name" value="Bac_transf"/>
    <property type="match status" value="1"/>
</dbReference>
<dbReference type="GO" id="GO:0018392">
    <property type="term" value="F:glycoprotein 3-alpha-L-fucosyltransferase activity"/>
    <property type="evidence" value="ECO:0007669"/>
    <property type="project" value="UniProtKB-EC"/>
</dbReference>
<evidence type="ECO:0000256" key="2">
    <source>
        <dbReference type="ARBA" id="ARBA00023169"/>
    </source>
</evidence>
<keyword evidence="5" id="KW-0328">Glycosyltransferase</keyword>
<gene>
    <name evidence="5" type="primary">wcaJ</name>
    <name evidence="5" type="ORF">PMES_00766</name>
</gene>
<accession>A0A921NUM2</accession>
<reference evidence="5" key="1">
    <citation type="submission" date="2013-03" db="EMBL/GenBank/DDBJ databases">
        <title>Genome Sequence of the Profundibacterium mesophilum strain KAUST100406-0324T from Red Sea, a novel genus in the family Rhodobacteraceae.</title>
        <authorList>
            <person name="Essack M."/>
            <person name="Alam I."/>
            <person name="Lafi F."/>
            <person name="Alawi W."/>
            <person name="Kamanu F."/>
            <person name="Al-Suwailem A."/>
            <person name="Lee O.O."/>
            <person name="Xu Y."/>
            <person name="Bajic V."/>
            <person name="Qian P.-Y."/>
            <person name="Archer J."/>
        </authorList>
    </citation>
    <scope>NUCLEOTIDE SEQUENCE</scope>
    <source>
        <strain evidence="5">KAUST100406-0324</strain>
    </source>
</reference>
<evidence type="ECO:0000256" key="1">
    <source>
        <dbReference type="ARBA" id="ARBA00006464"/>
    </source>
</evidence>
<dbReference type="GO" id="GO:0016780">
    <property type="term" value="F:phosphotransferase activity, for other substituted phosphate groups"/>
    <property type="evidence" value="ECO:0007669"/>
    <property type="project" value="TreeGrafter"/>
</dbReference>
<name>A0A921NUM2_9RHOB</name>
<dbReference type="EC" id="2.4.1.214" evidence="5"/>
<evidence type="ECO:0000259" key="4">
    <source>
        <dbReference type="Pfam" id="PF02397"/>
    </source>
</evidence>
<evidence type="ECO:0000313" key="6">
    <source>
        <dbReference type="Proteomes" id="UP000698242"/>
    </source>
</evidence>
<keyword evidence="3" id="KW-1133">Transmembrane helix</keyword>
<proteinExistence type="inferred from homology"/>
<dbReference type="InterPro" id="IPR003362">
    <property type="entry name" value="Bact_transf"/>
</dbReference>
<feature type="transmembrane region" description="Helical" evidence="3">
    <location>
        <begin position="12"/>
        <end position="36"/>
    </location>
</feature>
<dbReference type="AlphaFoldDB" id="A0A921NUM2"/>
<dbReference type="GO" id="GO:0000271">
    <property type="term" value="P:polysaccharide biosynthetic process"/>
    <property type="evidence" value="ECO:0007669"/>
    <property type="project" value="UniProtKB-KW"/>
</dbReference>
<keyword evidence="6" id="KW-1185">Reference proteome</keyword>
<dbReference type="RefSeq" id="WP_159964184.1">
    <property type="nucleotide sequence ID" value="NZ_APKE01000010.1"/>
</dbReference>
<keyword evidence="3" id="KW-0472">Membrane</keyword>
<organism evidence="5 6">
    <name type="scientific">Profundibacterium mesophilum KAUST100406-0324</name>
    <dbReference type="NCBI Taxonomy" id="1037889"/>
    <lineage>
        <taxon>Bacteria</taxon>
        <taxon>Pseudomonadati</taxon>
        <taxon>Pseudomonadota</taxon>
        <taxon>Alphaproteobacteria</taxon>
        <taxon>Rhodobacterales</taxon>
        <taxon>Roseobacteraceae</taxon>
        <taxon>Profundibacterium</taxon>
    </lineage>
</organism>
<keyword evidence="3" id="KW-0812">Transmembrane</keyword>
<sequence length="221" mass="25025">MTLSKRLFDIALALLLVAVLSPLIVLLSLALLILSGRPLLYRAERMRSPQEGFVLWKFRTMTLDDADAGVTGGDKSVRITKPGRFLRRSRLDELPQLWNVLRGDISFVGPRPPLRRYVEQFPALYAEVLRSRPGITGLATLRYHAHEERLLSACRTPAQTEAAYRRRCVPRKAALDLIYARNRSLCFDIRLIAQTALRGLPGGRRGVRRDAARKARRGLSR</sequence>
<evidence type="ECO:0000256" key="3">
    <source>
        <dbReference type="SAM" id="Phobius"/>
    </source>
</evidence>
<dbReference type="OrthoDB" id="9808602at2"/>
<comment type="similarity">
    <text evidence="1">Belongs to the bacterial sugar transferase family.</text>
</comment>
<evidence type="ECO:0000313" key="5">
    <source>
        <dbReference type="EMBL" id="KAF0676969.1"/>
    </source>
</evidence>
<dbReference type="EMBL" id="APKE01000010">
    <property type="protein sequence ID" value="KAF0676969.1"/>
    <property type="molecule type" value="Genomic_DNA"/>
</dbReference>
<protein>
    <submittedName>
        <fullName evidence="5">Sugar transferase</fullName>
        <ecNumber evidence="5">2.4.1.214</ecNumber>
    </submittedName>
</protein>
<feature type="domain" description="Bacterial sugar transferase" evidence="4">
    <location>
        <begin position="5"/>
        <end position="197"/>
    </location>
</feature>
<dbReference type="PANTHER" id="PTHR30576">
    <property type="entry name" value="COLANIC BIOSYNTHESIS UDP-GLUCOSE LIPID CARRIER TRANSFERASE"/>
    <property type="match status" value="1"/>
</dbReference>
<keyword evidence="2" id="KW-0270">Exopolysaccharide synthesis</keyword>
<dbReference type="Proteomes" id="UP000698242">
    <property type="component" value="Unassembled WGS sequence"/>
</dbReference>
<comment type="caution">
    <text evidence="5">The sequence shown here is derived from an EMBL/GenBank/DDBJ whole genome shotgun (WGS) entry which is preliminary data.</text>
</comment>